<sequence length="181" mass="18872">MGVNEQRQHRPDETTSRSATARVGVAQRLIEGAPGLAEARQLYDDLVAAGISPDRIMLVGRDLTPATRESDRWATVSVAGKGALPGLITGALVGGLLRLTGLVDPTVSDGWLIFAAALLGTVLGAIVAVISHGMLATRRAAARASQVNVSHVDLLVDAELADHAARLLREQAPEHPAGNGR</sequence>
<organism evidence="3 4">
    <name type="scientific">Paractinoplanes rishiriensis</name>
    <dbReference type="NCBI Taxonomy" id="1050105"/>
    <lineage>
        <taxon>Bacteria</taxon>
        <taxon>Bacillati</taxon>
        <taxon>Actinomycetota</taxon>
        <taxon>Actinomycetes</taxon>
        <taxon>Micromonosporales</taxon>
        <taxon>Micromonosporaceae</taxon>
        <taxon>Paractinoplanes</taxon>
    </lineage>
</organism>
<dbReference type="EMBL" id="BOMV01000100">
    <property type="protein sequence ID" value="GIF01172.1"/>
    <property type="molecule type" value="Genomic_DNA"/>
</dbReference>
<keyword evidence="2" id="KW-0812">Transmembrane</keyword>
<evidence type="ECO:0008006" key="5">
    <source>
        <dbReference type="Google" id="ProtNLM"/>
    </source>
</evidence>
<evidence type="ECO:0000256" key="2">
    <source>
        <dbReference type="SAM" id="Phobius"/>
    </source>
</evidence>
<accession>A0A919KCK5</accession>
<gene>
    <name evidence="3" type="ORF">Ari01nite_86360</name>
</gene>
<feature type="region of interest" description="Disordered" evidence="1">
    <location>
        <begin position="1"/>
        <end position="21"/>
    </location>
</feature>
<proteinExistence type="predicted"/>
<protein>
    <recommendedName>
        <fullName evidence="5">Transmembrane protein</fullName>
    </recommendedName>
</protein>
<name>A0A919KCK5_9ACTN</name>
<keyword evidence="2" id="KW-0472">Membrane</keyword>
<feature type="compositionally biased region" description="Basic and acidic residues" evidence="1">
    <location>
        <begin position="1"/>
        <end position="15"/>
    </location>
</feature>
<evidence type="ECO:0000313" key="3">
    <source>
        <dbReference type="EMBL" id="GIF01172.1"/>
    </source>
</evidence>
<evidence type="ECO:0000313" key="4">
    <source>
        <dbReference type="Proteomes" id="UP000636960"/>
    </source>
</evidence>
<feature type="transmembrane region" description="Helical" evidence="2">
    <location>
        <begin position="111"/>
        <end position="130"/>
    </location>
</feature>
<comment type="caution">
    <text evidence="3">The sequence shown here is derived from an EMBL/GenBank/DDBJ whole genome shotgun (WGS) entry which is preliminary data.</text>
</comment>
<evidence type="ECO:0000256" key="1">
    <source>
        <dbReference type="SAM" id="MobiDB-lite"/>
    </source>
</evidence>
<dbReference type="AlphaFoldDB" id="A0A919KCK5"/>
<dbReference type="RefSeq" id="WP_203789712.1">
    <property type="nucleotide sequence ID" value="NZ_BOMV01000100.1"/>
</dbReference>
<keyword evidence="2" id="KW-1133">Transmembrane helix</keyword>
<feature type="transmembrane region" description="Helical" evidence="2">
    <location>
        <begin position="78"/>
        <end position="99"/>
    </location>
</feature>
<reference evidence="3" key="1">
    <citation type="submission" date="2021-01" db="EMBL/GenBank/DDBJ databases">
        <title>Whole genome shotgun sequence of Actinoplanes rishiriensis NBRC 108556.</title>
        <authorList>
            <person name="Komaki H."/>
            <person name="Tamura T."/>
        </authorList>
    </citation>
    <scope>NUCLEOTIDE SEQUENCE</scope>
    <source>
        <strain evidence="3">NBRC 108556</strain>
    </source>
</reference>
<keyword evidence="4" id="KW-1185">Reference proteome</keyword>
<dbReference type="Proteomes" id="UP000636960">
    <property type="component" value="Unassembled WGS sequence"/>
</dbReference>